<evidence type="ECO:0000313" key="1">
    <source>
        <dbReference type="EMBL" id="KAH3795290.1"/>
    </source>
</evidence>
<dbReference type="AlphaFoldDB" id="A0A9D4J1X6"/>
<protein>
    <submittedName>
        <fullName evidence="1">Uncharacterized protein</fullName>
    </submittedName>
</protein>
<evidence type="ECO:0000313" key="2">
    <source>
        <dbReference type="Proteomes" id="UP000828390"/>
    </source>
</evidence>
<keyword evidence="2" id="KW-1185">Reference proteome</keyword>
<proteinExistence type="predicted"/>
<organism evidence="1 2">
    <name type="scientific">Dreissena polymorpha</name>
    <name type="common">Zebra mussel</name>
    <name type="synonym">Mytilus polymorpha</name>
    <dbReference type="NCBI Taxonomy" id="45954"/>
    <lineage>
        <taxon>Eukaryota</taxon>
        <taxon>Metazoa</taxon>
        <taxon>Spiralia</taxon>
        <taxon>Lophotrochozoa</taxon>
        <taxon>Mollusca</taxon>
        <taxon>Bivalvia</taxon>
        <taxon>Autobranchia</taxon>
        <taxon>Heteroconchia</taxon>
        <taxon>Euheterodonta</taxon>
        <taxon>Imparidentia</taxon>
        <taxon>Neoheterodontei</taxon>
        <taxon>Myida</taxon>
        <taxon>Dreissenoidea</taxon>
        <taxon>Dreissenidae</taxon>
        <taxon>Dreissena</taxon>
    </lineage>
</organism>
<sequence length="73" mass="8058">MQTWPTFTSFVKQGGSAPSNNRSTNAGILNSARDFGHMVDLKKQLKFPLDVATTTLRANVLFLSRATTKLVLF</sequence>
<reference evidence="1" key="2">
    <citation type="submission" date="2020-11" db="EMBL/GenBank/DDBJ databases">
        <authorList>
            <person name="McCartney M.A."/>
            <person name="Auch B."/>
            <person name="Kono T."/>
            <person name="Mallez S."/>
            <person name="Becker A."/>
            <person name="Gohl D.M."/>
            <person name="Silverstein K.A.T."/>
            <person name="Koren S."/>
            <person name="Bechman K.B."/>
            <person name="Herman A."/>
            <person name="Abrahante J.E."/>
            <person name="Garbe J."/>
        </authorList>
    </citation>
    <scope>NUCLEOTIDE SEQUENCE</scope>
    <source>
        <strain evidence="1">Duluth1</strain>
        <tissue evidence="1">Whole animal</tissue>
    </source>
</reference>
<name>A0A9D4J1X6_DREPO</name>
<dbReference type="EMBL" id="JAIWYP010000007">
    <property type="protein sequence ID" value="KAH3795290.1"/>
    <property type="molecule type" value="Genomic_DNA"/>
</dbReference>
<reference evidence="1" key="1">
    <citation type="journal article" date="2019" name="bioRxiv">
        <title>The Genome of the Zebra Mussel, Dreissena polymorpha: A Resource for Invasive Species Research.</title>
        <authorList>
            <person name="McCartney M.A."/>
            <person name="Auch B."/>
            <person name="Kono T."/>
            <person name="Mallez S."/>
            <person name="Zhang Y."/>
            <person name="Obille A."/>
            <person name="Becker A."/>
            <person name="Abrahante J.E."/>
            <person name="Garbe J."/>
            <person name="Badalamenti J.P."/>
            <person name="Herman A."/>
            <person name="Mangelson H."/>
            <person name="Liachko I."/>
            <person name="Sullivan S."/>
            <person name="Sone E.D."/>
            <person name="Koren S."/>
            <person name="Silverstein K.A.T."/>
            <person name="Beckman K.B."/>
            <person name="Gohl D.M."/>
        </authorList>
    </citation>
    <scope>NUCLEOTIDE SEQUENCE</scope>
    <source>
        <strain evidence="1">Duluth1</strain>
        <tissue evidence="1">Whole animal</tissue>
    </source>
</reference>
<gene>
    <name evidence="1" type="ORF">DPMN_148840</name>
</gene>
<accession>A0A9D4J1X6</accession>
<comment type="caution">
    <text evidence="1">The sequence shown here is derived from an EMBL/GenBank/DDBJ whole genome shotgun (WGS) entry which is preliminary data.</text>
</comment>
<dbReference type="Proteomes" id="UP000828390">
    <property type="component" value="Unassembled WGS sequence"/>
</dbReference>